<evidence type="ECO:0000313" key="9">
    <source>
        <dbReference type="Proteomes" id="UP000777265"/>
    </source>
</evidence>
<dbReference type="InterPro" id="IPR016431">
    <property type="entry name" value="Pyrv-formate_lyase-activ_prd"/>
</dbReference>
<dbReference type="PANTHER" id="PTHR43075:SF1">
    <property type="entry name" value="FORMATE LYASE ACTIVATING ENZYME, PUTATIVE (AFU_ORTHOLOGUE AFUA_2G15630)-RELATED"/>
    <property type="match status" value="1"/>
</dbReference>
<dbReference type="PIRSF" id="PIRSF004869">
    <property type="entry name" value="PflX_prd"/>
    <property type="match status" value="1"/>
</dbReference>
<dbReference type="EMBL" id="JAAYEE010000260">
    <property type="protein sequence ID" value="NLW36526.1"/>
    <property type="molecule type" value="Genomic_DNA"/>
</dbReference>
<dbReference type="InterPro" id="IPR007197">
    <property type="entry name" value="rSAM"/>
</dbReference>
<dbReference type="Gene3D" id="3.20.20.70">
    <property type="entry name" value="Aldolase class I"/>
    <property type="match status" value="1"/>
</dbReference>
<accession>A0A971S229</accession>
<reference evidence="8" key="1">
    <citation type="journal article" date="2020" name="Biotechnol. Biofuels">
        <title>New insights from the biogas microbiome by comprehensive genome-resolved metagenomics of nearly 1600 species originating from multiple anaerobic digesters.</title>
        <authorList>
            <person name="Campanaro S."/>
            <person name="Treu L."/>
            <person name="Rodriguez-R L.M."/>
            <person name="Kovalovszki A."/>
            <person name="Ziels R.M."/>
            <person name="Maus I."/>
            <person name="Zhu X."/>
            <person name="Kougias P.G."/>
            <person name="Basile A."/>
            <person name="Luo G."/>
            <person name="Schluter A."/>
            <person name="Konstantinidis K.T."/>
            <person name="Angelidaki I."/>
        </authorList>
    </citation>
    <scope>NUCLEOTIDE SEQUENCE</scope>
    <source>
        <strain evidence="8">AS06rmzACSIP_7</strain>
    </source>
</reference>
<evidence type="ECO:0000256" key="3">
    <source>
        <dbReference type="ARBA" id="ARBA00023004"/>
    </source>
</evidence>
<comment type="caution">
    <text evidence="8">The sequence shown here is derived from an EMBL/GenBank/DDBJ whole genome shotgun (WGS) entry which is preliminary data.</text>
</comment>
<dbReference type="InterPro" id="IPR040085">
    <property type="entry name" value="MJ0674-like"/>
</dbReference>
<reference evidence="8" key="2">
    <citation type="submission" date="2020-01" db="EMBL/GenBank/DDBJ databases">
        <authorList>
            <person name="Campanaro S."/>
        </authorList>
    </citation>
    <scope>NUCLEOTIDE SEQUENCE</scope>
    <source>
        <strain evidence="8">AS06rmzACSIP_7</strain>
    </source>
</reference>
<evidence type="ECO:0000256" key="2">
    <source>
        <dbReference type="ARBA" id="ARBA00022723"/>
    </source>
</evidence>
<dbReference type="InterPro" id="IPR058240">
    <property type="entry name" value="rSAM_sf"/>
</dbReference>
<feature type="compositionally biased region" description="Basic and acidic residues" evidence="6">
    <location>
        <begin position="302"/>
        <end position="315"/>
    </location>
</feature>
<evidence type="ECO:0000256" key="6">
    <source>
        <dbReference type="SAM" id="MobiDB-lite"/>
    </source>
</evidence>
<dbReference type="AlphaFoldDB" id="A0A971S229"/>
<organism evidence="8 9">
    <name type="scientific">Syntrophorhabdus aromaticivorans</name>
    <dbReference type="NCBI Taxonomy" id="328301"/>
    <lineage>
        <taxon>Bacteria</taxon>
        <taxon>Pseudomonadati</taxon>
        <taxon>Thermodesulfobacteriota</taxon>
        <taxon>Syntrophorhabdia</taxon>
        <taxon>Syntrophorhabdales</taxon>
        <taxon>Syntrophorhabdaceae</taxon>
        <taxon>Syntrophorhabdus</taxon>
    </lineage>
</organism>
<comment type="cofactor">
    <cofactor evidence="5">
        <name>[4Fe-4S] cluster</name>
        <dbReference type="ChEBI" id="CHEBI:49883"/>
    </cofactor>
    <text evidence="5">Binds 1 [4Fe-4S] cluster. The cluster is coordinated with 3 cysteines and an exchangeable S-adenosyl-L-methionine.</text>
</comment>
<keyword evidence="4 5" id="KW-0411">Iron-sulfur</keyword>
<evidence type="ECO:0000256" key="4">
    <source>
        <dbReference type="ARBA" id="ARBA00023014"/>
    </source>
</evidence>
<dbReference type="GO" id="GO:0051536">
    <property type="term" value="F:iron-sulfur cluster binding"/>
    <property type="evidence" value="ECO:0007669"/>
    <property type="project" value="UniProtKB-KW"/>
</dbReference>
<evidence type="ECO:0000256" key="5">
    <source>
        <dbReference type="PIRSR" id="PIRSR004869-50"/>
    </source>
</evidence>
<name>A0A971S229_9BACT</name>
<dbReference type="GO" id="GO:0046872">
    <property type="term" value="F:metal ion binding"/>
    <property type="evidence" value="ECO:0007669"/>
    <property type="project" value="UniProtKB-KW"/>
</dbReference>
<gene>
    <name evidence="8" type="ORF">GXY80_13780</name>
</gene>
<feature type="region of interest" description="Disordered" evidence="6">
    <location>
        <begin position="302"/>
        <end position="323"/>
    </location>
</feature>
<dbReference type="Proteomes" id="UP000777265">
    <property type="component" value="Unassembled WGS sequence"/>
</dbReference>
<dbReference type="InterPro" id="IPR013785">
    <property type="entry name" value="Aldolase_TIM"/>
</dbReference>
<dbReference type="PANTHER" id="PTHR43075">
    <property type="entry name" value="FORMATE LYASE ACTIVATING ENZYME, PUTATIVE (AFU_ORTHOLOGUE AFUA_2G15630)-RELATED"/>
    <property type="match status" value="1"/>
</dbReference>
<keyword evidence="1 5" id="KW-0949">S-adenosyl-L-methionine</keyword>
<evidence type="ECO:0000259" key="7">
    <source>
        <dbReference type="Pfam" id="PF04055"/>
    </source>
</evidence>
<dbReference type="GO" id="GO:0003824">
    <property type="term" value="F:catalytic activity"/>
    <property type="evidence" value="ECO:0007669"/>
    <property type="project" value="InterPro"/>
</dbReference>
<dbReference type="CDD" id="cd01335">
    <property type="entry name" value="Radical_SAM"/>
    <property type="match status" value="1"/>
</dbReference>
<feature type="domain" description="Radical SAM core" evidence="7">
    <location>
        <begin position="60"/>
        <end position="186"/>
    </location>
</feature>
<keyword evidence="2 5" id="KW-0479">Metal-binding</keyword>
<dbReference type="SFLD" id="SFLDG01099">
    <property type="entry name" value="Uncharacterised_Radical_SAM_Su"/>
    <property type="match status" value="1"/>
</dbReference>
<evidence type="ECO:0000313" key="8">
    <source>
        <dbReference type="EMBL" id="NLW36526.1"/>
    </source>
</evidence>
<keyword evidence="3 5" id="KW-0408">Iron</keyword>
<dbReference type="SUPFAM" id="SSF102114">
    <property type="entry name" value="Radical SAM enzymes"/>
    <property type="match status" value="1"/>
</dbReference>
<dbReference type="SFLD" id="SFLDS00029">
    <property type="entry name" value="Radical_SAM"/>
    <property type="match status" value="1"/>
</dbReference>
<feature type="binding site" evidence="5">
    <location>
        <position position="69"/>
    </location>
    <ligand>
        <name>[4Fe-4S] cluster</name>
        <dbReference type="ChEBI" id="CHEBI:49883"/>
        <note>4Fe-4S-S-AdoMet</note>
    </ligand>
</feature>
<protein>
    <submittedName>
        <fullName evidence="8">Radical SAM protein</fullName>
    </submittedName>
</protein>
<proteinExistence type="predicted"/>
<evidence type="ECO:0000256" key="1">
    <source>
        <dbReference type="ARBA" id="ARBA00022691"/>
    </source>
</evidence>
<sequence length="323" mass="36131">MPDRTALLTGCELCPRRCGVDRRRGQTGFCGVGNEIIVAYHGAHFGEEPPISGTKGSGNIFFSSCNLRCLYCQNYQISHAVRGQILTTESLVETFLALQGQGLHNINLVSPTPYAPFIGEAIEAAKNKGVSIPFVYNTHAYENEETLKILDGLIDIYLPDFKYWNSGVAGRLSGAPDYPETARRAILEMKRQVGHLVIEQGIATRGLLIRHLVLPSNLAGSRQVLSWIGEYLGPETHVSLMAQYNPLYKASRHPMLRRRIKEKEYDRLIDFLVDMGFEHVFIQEPESSSVLVPDFERAEPFAKQRTGKQEQEGPREVLAVNTI</sequence>
<feature type="binding site" evidence="5">
    <location>
        <position position="72"/>
    </location>
    <ligand>
        <name>[4Fe-4S] cluster</name>
        <dbReference type="ChEBI" id="CHEBI:49883"/>
        <note>4Fe-4S-S-AdoMet</note>
    </ligand>
</feature>
<dbReference type="Pfam" id="PF04055">
    <property type="entry name" value="Radical_SAM"/>
    <property type="match status" value="1"/>
</dbReference>
<feature type="binding site" evidence="5">
    <location>
        <position position="65"/>
    </location>
    <ligand>
        <name>[4Fe-4S] cluster</name>
        <dbReference type="ChEBI" id="CHEBI:49883"/>
        <note>4Fe-4S-S-AdoMet</note>
    </ligand>
</feature>